<gene>
    <name evidence="2" type="ORF">K6T50_12190</name>
</gene>
<evidence type="ECO:0000256" key="1">
    <source>
        <dbReference type="ARBA" id="ARBA00007958"/>
    </source>
</evidence>
<dbReference type="EMBL" id="CP081958">
    <property type="protein sequence ID" value="QZP37045.1"/>
    <property type="molecule type" value="Genomic_DNA"/>
</dbReference>
<comment type="similarity">
    <text evidence="1">Belongs to the HAD-like hydrolase superfamily.</text>
</comment>
<name>A0A8T8WB41_9EURY</name>
<protein>
    <submittedName>
        <fullName evidence="2">HAD family hydrolase</fullName>
    </submittedName>
</protein>
<dbReference type="Proteomes" id="UP000826254">
    <property type="component" value="Chromosome"/>
</dbReference>
<dbReference type="SFLD" id="SFLDS00003">
    <property type="entry name" value="Haloacid_Dehalogenase"/>
    <property type="match status" value="1"/>
</dbReference>
<dbReference type="Gene3D" id="3.40.50.1000">
    <property type="entry name" value="HAD superfamily/HAD-like"/>
    <property type="match status" value="1"/>
</dbReference>
<reference evidence="2 3" key="1">
    <citation type="journal article" date="2021" name="Int. J. Syst. Evol. Microbiol.">
        <title>Halobaculum halophilum sp. nov. and Halobaculum salinum sp. nov., isolated from salt lake and saline soil.</title>
        <authorList>
            <person name="Cui H.L."/>
            <person name="Shi X.W."/>
            <person name="Yin X.M."/>
            <person name="Yang X.Y."/>
            <person name="Hou J."/>
            <person name="Zhu L."/>
        </authorList>
    </citation>
    <scope>NUCLEOTIDE SEQUENCE [LARGE SCALE GENOMIC DNA]</scope>
    <source>
        <strain evidence="2 3">NBRC 109044</strain>
    </source>
</reference>
<dbReference type="InterPro" id="IPR041492">
    <property type="entry name" value="HAD_2"/>
</dbReference>
<dbReference type="PANTHER" id="PTHR43434">
    <property type="entry name" value="PHOSPHOGLYCOLATE PHOSPHATASE"/>
    <property type="match status" value="1"/>
</dbReference>
<dbReference type="GO" id="GO:0006281">
    <property type="term" value="P:DNA repair"/>
    <property type="evidence" value="ECO:0007669"/>
    <property type="project" value="TreeGrafter"/>
</dbReference>
<dbReference type="NCBIfam" id="TIGR01549">
    <property type="entry name" value="HAD-SF-IA-v1"/>
    <property type="match status" value="1"/>
</dbReference>
<accession>A0A8T8WB41</accession>
<dbReference type="InterPro" id="IPR006439">
    <property type="entry name" value="HAD-SF_hydro_IA"/>
</dbReference>
<evidence type="ECO:0000313" key="3">
    <source>
        <dbReference type="Proteomes" id="UP000826254"/>
    </source>
</evidence>
<dbReference type="Gene3D" id="1.10.150.240">
    <property type="entry name" value="Putative phosphatase, domain 2"/>
    <property type="match status" value="1"/>
</dbReference>
<dbReference type="AlphaFoldDB" id="A0A8T8WB41"/>
<dbReference type="GO" id="GO:0008967">
    <property type="term" value="F:phosphoglycolate phosphatase activity"/>
    <property type="evidence" value="ECO:0007669"/>
    <property type="project" value="TreeGrafter"/>
</dbReference>
<dbReference type="RefSeq" id="WP_222606860.1">
    <property type="nucleotide sequence ID" value="NZ_CP081958.1"/>
</dbReference>
<sequence length="223" mass="24687">MEYDAVVFDMDGVLVERSPSWVFDDAAERTLAEAGIDDPTAREFRVVRTLEGGLETARELFESSHGVAFDDLWRRRNELVTENQVTAMTEGEKALYDDARALLDLPAARGIVSNNQHGAVERVLEQFDLGDRFDTYYGLGPGVEDVGAEKPGTRYMDRALADLAPDRAVYVGDRSSDVAAAHNVGIDAAFVRREFNTDDELDPEPAFDVDSLHELRETLVSGT</sequence>
<dbReference type="InterPro" id="IPR050155">
    <property type="entry name" value="HAD-like_hydrolase_sf"/>
</dbReference>
<keyword evidence="2" id="KW-0378">Hydrolase</keyword>
<proteinExistence type="inferred from homology"/>
<dbReference type="SFLD" id="SFLDG01129">
    <property type="entry name" value="C1.5:_HAD__Beta-PGM__Phosphata"/>
    <property type="match status" value="1"/>
</dbReference>
<evidence type="ECO:0000313" key="2">
    <source>
        <dbReference type="EMBL" id="QZP37045.1"/>
    </source>
</evidence>
<keyword evidence="3" id="KW-1185">Reference proteome</keyword>
<dbReference type="InterPro" id="IPR036412">
    <property type="entry name" value="HAD-like_sf"/>
</dbReference>
<dbReference type="GeneID" id="67178914"/>
<dbReference type="InterPro" id="IPR023214">
    <property type="entry name" value="HAD_sf"/>
</dbReference>
<dbReference type="KEGG" id="hmp:K6T50_12190"/>
<dbReference type="SUPFAM" id="SSF56784">
    <property type="entry name" value="HAD-like"/>
    <property type="match status" value="1"/>
</dbReference>
<organism evidence="2 3">
    <name type="scientific">Halobaculum magnesiiphilum</name>
    <dbReference type="NCBI Taxonomy" id="1017351"/>
    <lineage>
        <taxon>Archaea</taxon>
        <taxon>Methanobacteriati</taxon>
        <taxon>Methanobacteriota</taxon>
        <taxon>Stenosarchaea group</taxon>
        <taxon>Halobacteria</taxon>
        <taxon>Halobacteriales</taxon>
        <taxon>Haloferacaceae</taxon>
        <taxon>Halobaculum</taxon>
    </lineage>
</organism>
<dbReference type="InterPro" id="IPR023198">
    <property type="entry name" value="PGP-like_dom2"/>
</dbReference>
<dbReference type="PANTHER" id="PTHR43434:SF1">
    <property type="entry name" value="PHOSPHOGLYCOLATE PHOSPHATASE"/>
    <property type="match status" value="1"/>
</dbReference>
<dbReference type="Pfam" id="PF13419">
    <property type="entry name" value="HAD_2"/>
    <property type="match status" value="1"/>
</dbReference>